<dbReference type="Gene3D" id="3.40.50.1110">
    <property type="entry name" value="SGNH hydrolase"/>
    <property type="match status" value="1"/>
</dbReference>
<dbReference type="InterPro" id="IPR036514">
    <property type="entry name" value="SGNH_hydro_sf"/>
</dbReference>
<dbReference type="InterPro" id="IPR051532">
    <property type="entry name" value="Ester_Hydrolysis_Enzymes"/>
</dbReference>
<organism evidence="3 4">
    <name type="scientific">Allorhodopirellula heiligendammensis</name>
    <dbReference type="NCBI Taxonomy" id="2714739"/>
    <lineage>
        <taxon>Bacteria</taxon>
        <taxon>Pseudomonadati</taxon>
        <taxon>Planctomycetota</taxon>
        <taxon>Planctomycetia</taxon>
        <taxon>Pirellulales</taxon>
        <taxon>Pirellulaceae</taxon>
        <taxon>Allorhodopirellula</taxon>
    </lineage>
</organism>
<dbReference type="GO" id="GO:0004622">
    <property type="term" value="F:phosphatidylcholine lysophospholipase activity"/>
    <property type="evidence" value="ECO:0007669"/>
    <property type="project" value="TreeGrafter"/>
</dbReference>
<feature type="signal peptide" evidence="1">
    <location>
        <begin position="1"/>
        <end position="25"/>
    </location>
</feature>
<dbReference type="OrthoDB" id="388542at2"/>
<evidence type="ECO:0000256" key="1">
    <source>
        <dbReference type="SAM" id="SignalP"/>
    </source>
</evidence>
<accession>A0A5C6C4V3</accession>
<proteinExistence type="predicted"/>
<dbReference type="Proteomes" id="UP000319908">
    <property type="component" value="Unassembled WGS sequence"/>
</dbReference>
<keyword evidence="4" id="KW-1185">Reference proteome</keyword>
<protein>
    <recommendedName>
        <fullName evidence="2">SGNH hydrolase-type esterase domain-containing protein</fullName>
    </recommendedName>
</protein>
<comment type="caution">
    <text evidence="3">The sequence shown here is derived from an EMBL/GenBank/DDBJ whole genome shotgun (WGS) entry which is preliminary data.</text>
</comment>
<feature type="chain" id="PRO_5022700668" description="SGNH hydrolase-type esterase domain-containing protein" evidence="1">
    <location>
        <begin position="26"/>
        <end position="256"/>
    </location>
</feature>
<dbReference type="EMBL" id="SJPU01000001">
    <property type="protein sequence ID" value="TWU19027.1"/>
    <property type="molecule type" value="Genomic_DNA"/>
</dbReference>
<dbReference type="AlphaFoldDB" id="A0A5C6C4V3"/>
<dbReference type="PROSITE" id="PS51257">
    <property type="entry name" value="PROKAR_LIPOPROTEIN"/>
    <property type="match status" value="1"/>
</dbReference>
<keyword evidence="1" id="KW-0732">Signal</keyword>
<reference evidence="3 4" key="1">
    <citation type="journal article" date="2020" name="Antonie Van Leeuwenhoek">
        <title>Rhodopirellula heiligendammensis sp. nov., Rhodopirellula pilleata sp. nov., and Rhodopirellula solitaria sp. nov. isolated from natural or artificial marine surfaces in Northern Germany and California, USA, and emended description of the genus Rhodopirellula.</title>
        <authorList>
            <person name="Kallscheuer N."/>
            <person name="Wiegand S."/>
            <person name="Jogler M."/>
            <person name="Boedeker C."/>
            <person name="Peeters S.H."/>
            <person name="Rast P."/>
            <person name="Heuer A."/>
            <person name="Jetten M.S.M."/>
            <person name="Rohde M."/>
            <person name="Jogler C."/>
        </authorList>
    </citation>
    <scope>NUCLEOTIDE SEQUENCE [LARGE SCALE GENOMIC DNA]</scope>
    <source>
        <strain evidence="3 4">Poly21</strain>
    </source>
</reference>
<dbReference type="Pfam" id="PF13472">
    <property type="entry name" value="Lipase_GDSL_2"/>
    <property type="match status" value="1"/>
</dbReference>
<dbReference type="PANTHER" id="PTHR30383:SF5">
    <property type="entry name" value="SGNH HYDROLASE-TYPE ESTERASE DOMAIN-CONTAINING PROTEIN"/>
    <property type="match status" value="1"/>
</dbReference>
<name>A0A5C6C4V3_9BACT</name>
<feature type="domain" description="SGNH hydrolase-type esterase" evidence="2">
    <location>
        <begin position="68"/>
        <end position="242"/>
    </location>
</feature>
<evidence type="ECO:0000313" key="3">
    <source>
        <dbReference type="EMBL" id="TWU19027.1"/>
    </source>
</evidence>
<dbReference type="InterPro" id="IPR013830">
    <property type="entry name" value="SGNH_hydro"/>
</dbReference>
<dbReference type="PANTHER" id="PTHR30383">
    <property type="entry name" value="THIOESTERASE 1/PROTEASE 1/LYSOPHOSPHOLIPASE L1"/>
    <property type="match status" value="1"/>
</dbReference>
<dbReference type="SUPFAM" id="SSF52266">
    <property type="entry name" value="SGNH hydrolase"/>
    <property type="match status" value="1"/>
</dbReference>
<sequence>MRRTFLAPTLTAGVLLACLATVSVATSPDVNSTTAQAATVELAAPFERLQHELEKQWPHNRMVRIVFHGHSVPAGYFKTPIVRAFDAYPSLFHRQLCEQYPTAVIDVSVTAIGGENAVSGAARFERDVLSLRPDLVFIDYCLNDRRVGLENAAEAWRSMIRNALDANVRVVLLTPTPDLHEDILDSTTPLGLHAQQVRDLAEEFGVSISDSYAAFANRASAGEDLQKFMAQGNHPNRAGHEIVASELSKLMRAQAN</sequence>
<dbReference type="RefSeq" id="WP_146405942.1">
    <property type="nucleotide sequence ID" value="NZ_SJPU01000001.1"/>
</dbReference>
<evidence type="ECO:0000313" key="4">
    <source>
        <dbReference type="Proteomes" id="UP000319908"/>
    </source>
</evidence>
<gene>
    <name evidence="3" type="ORF">Poly21_11980</name>
</gene>
<evidence type="ECO:0000259" key="2">
    <source>
        <dbReference type="Pfam" id="PF13472"/>
    </source>
</evidence>